<dbReference type="SUPFAM" id="SSF143120">
    <property type="entry name" value="YefM-like"/>
    <property type="match status" value="1"/>
</dbReference>
<dbReference type="Gene3D" id="3.40.1620.10">
    <property type="entry name" value="YefM-like domain"/>
    <property type="match status" value="1"/>
</dbReference>
<comment type="similarity">
    <text evidence="1">Belongs to the phD/YefM antitoxin family.</text>
</comment>
<evidence type="ECO:0008006" key="4">
    <source>
        <dbReference type="Google" id="ProtNLM"/>
    </source>
</evidence>
<name>A0A4Y9S3C7_9CAUL</name>
<dbReference type="InterPro" id="IPR036165">
    <property type="entry name" value="YefM-like_sf"/>
</dbReference>
<keyword evidence="3" id="KW-1185">Reference proteome</keyword>
<dbReference type="OrthoDB" id="9800503at2"/>
<gene>
    <name evidence="2" type="ORF">EGY25_04620</name>
</gene>
<evidence type="ECO:0000313" key="3">
    <source>
        <dbReference type="Proteomes" id="UP000298216"/>
    </source>
</evidence>
<protein>
    <recommendedName>
        <fullName evidence="4">Antitoxin</fullName>
    </recommendedName>
</protein>
<accession>A0A4Y9S3C7</accession>
<organism evidence="2 3">
    <name type="scientific">Brevundimonas intermedia</name>
    <dbReference type="NCBI Taxonomy" id="74315"/>
    <lineage>
        <taxon>Bacteria</taxon>
        <taxon>Pseudomonadati</taxon>
        <taxon>Pseudomonadota</taxon>
        <taxon>Alphaproteobacteria</taxon>
        <taxon>Caulobacterales</taxon>
        <taxon>Caulobacteraceae</taxon>
        <taxon>Brevundimonas</taxon>
    </lineage>
</organism>
<evidence type="ECO:0000256" key="1">
    <source>
        <dbReference type="ARBA" id="ARBA00009981"/>
    </source>
</evidence>
<comment type="caution">
    <text evidence="2">The sequence shown here is derived from an EMBL/GenBank/DDBJ whole genome shotgun (WGS) entry which is preliminary data.</text>
</comment>
<evidence type="ECO:0000313" key="2">
    <source>
        <dbReference type="EMBL" id="TFW14479.1"/>
    </source>
</evidence>
<reference evidence="2 3" key="1">
    <citation type="submission" date="2019-03" db="EMBL/GenBank/DDBJ databases">
        <title>Draft genome of Brevundimonas sp. a heavy metal resistant soil bacteria.</title>
        <authorList>
            <person name="Soto J."/>
        </authorList>
    </citation>
    <scope>NUCLEOTIDE SEQUENCE [LARGE SCALE GENOMIC DNA]</scope>
    <source>
        <strain evidence="2 3">B-10</strain>
    </source>
</reference>
<dbReference type="Proteomes" id="UP000298216">
    <property type="component" value="Unassembled WGS sequence"/>
</dbReference>
<sequence length="82" mass="9183">MSHYSVTEAQADLARLIEAAERGESVVIDRPDPDVEVKIVARRIRPDGPNDIEWLRAVRVQPRRGPVNTAAALAEIKEERGR</sequence>
<dbReference type="AlphaFoldDB" id="A0A4Y9S3C7"/>
<dbReference type="EMBL" id="SPVH01000002">
    <property type="protein sequence ID" value="TFW14479.1"/>
    <property type="molecule type" value="Genomic_DNA"/>
</dbReference>
<proteinExistence type="inferred from homology"/>
<dbReference type="RefSeq" id="WP_135193864.1">
    <property type="nucleotide sequence ID" value="NZ_SPVH01000002.1"/>
</dbReference>